<feature type="transmembrane region" description="Helical" evidence="5">
    <location>
        <begin position="146"/>
        <end position="170"/>
    </location>
</feature>
<feature type="transmembrane region" description="Helical" evidence="5">
    <location>
        <begin position="119"/>
        <end position="139"/>
    </location>
</feature>
<dbReference type="Pfam" id="PF01694">
    <property type="entry name" value="Rhomboid"/>
    <property type="match status" value="1"/>
</dbReference>
<organism evidence="7 8">
    <name type="scientific">Candidatus Nealsonbacteria bacterium CG11_big_fil_rev_8_21_14_0_20_35_11</name>
    <dbReference type="NCBI Taxonomy" id="1974713"/>
    <lineage>
        <taxon>Bacteria</taxon>
        <taxon>Candidatus Nealsoniibacteriota</taxon>
    </lineage>
</organism>
<feature type="domain" description="Peptidase S54 rhomboid" evidence="6">
    <location>
        <begin position="54"/>
        <end position="200"/>
    </location>
</feature>
<dbReference type="PANTHER" id="PTHR43731:SF26">
    <property type="entry name" value="RHOMBOID-LIKE PROTEIN 10, CHLOROPLASTIC"/>
    <property type="match status" value="1"/>
</dbReference>
<evidence type="ECO:0000313" key="8">
    <source>
        <dbReference type="Proteomes" id="UP000231139"/>
    </source>
</evidence>
<evidence type="ECO:0000313" key="7">
    <source>
        <dbReference type="EMBL" id="PIR02361.1"/>
    </source>
</evidence>
<keyword evidence="4 5" id="KW-0472">Membrane</keyword>
<evidence type="ECO:0000256" key="3">
    <source>
        <dbReference type="ARBA" id="ARBA00022989"/>
    </source>
</evidence>
<feature type="transmembrane region" description="Helical" evidence="5">
    <location>
        <begin position="63"/>
        <end position="83"/>
    </location>
</feature>
<dbReference type="GO" id="GO:0006508">
    <property type="term" value="P:proteolysis"/>
    <property type="evidence" value="ECO:0007669"/>
    <property type="project" value="UniProtKB-KW"/>
</dbReference>
<dbReference type="SUPFAM" id="SSF144091">
    <property type="entry name" value="Rhomboid-like"/>
    <property type="match status" value="1"/>
</dbReference>
<protein>
    <submittedName>
        <fullName evidence="7">Rhomboid family intramembrane serine protease</fullName>
    </submittedName>
</protein>
<dbReference type="InterPro" id="IPR050925">
    <property type="entry name" value="Rhomboid_protease_S54"/>
</dbReference>
<feature type="transmembrane region" description="Helical" evidence="5">
    <location>
        <begin position="20"/>
        <end position="43"/>
    </location>
</feature>
<keyword evidence="3 5" id="KW-1133">Transmembrane helix</keyword>
<evidence type="ECO:0000259" key="6">
    <source>
        <dbReference type="Pfam" id="PF01694"/>
    </source>
</evidence>
<reference evidence="7 8" key="1">
    <citation type="submission" date="2017-09" db="EMBL/GenBank/DDBJ databases">
        <title>Depth-based differentiation of microbial function through sediment-hosted aquifers and enrichment of novel symbionts in the deep terrestrial subsurface.</title>
        <authorList>
            <person name="Probst A.J."/>
            <person name="Ladd B."/>
            <person name="Jarett J.K."/>
            <person name="Geller-Mcgrath D.E."/>
            <person name="Sieber C.M."/>
            <person name="Emerson J.B."/>
            <person name="Anantharaman K."/>
            <person name="Thomas B.C."/>
            <person name="Malmstrom R."/>
            <person name="Stieglmeier M."/>
            <person name="Klingl A."/>
            <person name="Woyke T."/>
            <person name="Ryan C.M."/>
            <person name="Banfield J.F."/>
        </authorList>
    </citation>
    <scope>NUCLEOTIDE SEQUENCE [LARGE SCALE GENOMIC DNA]</scope>
    <source>
        <strain evidence="7">CG11_big_fil_rev_8_21_14_0_20_35_11</strain>
    </source>
</reference>
<dbReference type="AlphaFoldDB" id="A0A2H0N0G3"/>
<evidence type="ECO:0000256" key="2">
    <source>
        <dbReference type="ARBA" id="ARBA00022692"/>
    </source>
</evidence>
<dbReference type="InterPro" id="IPR035952">
    <property type="entry name" value="Rhomboid-like_sf"/>
</dbReference>
<dbReference type="Gene3D" id="1.20.1540.10">
    <property type="entry name" value="Rhomboid-like"/>
    <property type="match status" value="1"/>
</dbReference>
<evidence type="ECO:0000256" key="4">
    <source>
        <dbReference type="ARBA" id="ARBA00023136"/>
    </source>
</evidence>
<dbReference type="GO" id="GO:0004252">
    <property type="term" value="F:serine-type endopeptidase activity"/>
    <property type="evidence" value="ECO:0007669"/>
    <property type="project" value="InterPro"/>
</dbReference>
<accession>A0A2H0N0G3</accession>
<comment type="subcellular location">
    <subcellularLocation>
        <location evidence="1">Membrane</location>
        <topology evidence="1">Multi-pass membrane protein</topology>
    </subcellularLocation>
</comment>
<keyword evidence="2 5" id="KW-0812">Transmembrane</keyword>
<keyword evidence="7" id="KW-0378">Hydrolase</keyword>
<comment type="caution">
    <text evidence="7">The sequence shown here is derived from an EMBL/GenBank/DDBJ whole genome shotgun (WGS) entry which is preliminary data.</text>
</comment>
<proteinExistence type="predicted"/>
<dbReference type="PANTHER" id="PTHR43731">
    <property type="entry name" value="RHOMBOID PROTEASE"/>
    <property type="match status" value="1"/>
</dbReference>
<keyword evidence="7" id="KW-0645">Protease</keyword>
<name>A0A2H0N0G3_9BACT</name>
<dbReference type="GO" id="GO:0016020">
    <property type="term" value="C:membrane"/>
    <property type="evidence" value="ECO:0007669"/>
    <property type="project" value="UniProtKB-SubCell"/>
</dbReference>
<evidence type="ECO:0000256" key="5">
    <source>
        <dbReference type="SAM" id="Phobius"/>
    </source>
</evidence>
<dbReference type="InterPro" id="IPR022764">
    <property type="entry name" value="Peptidase_S54_rhomboid_dom"/>
</dbReference>
<gene>
    <name evidence="7" type="ORF">COV62_01660</name>
</gene>
<evidence type="ECO:0000256" key="1">
    <source>
        <dbReference type="ARBA" id="ARBA00004141"/>
    </source>
</evidence>
<dbReference type="Proteomes" id="UP000231139">
    <property type="component" value="Unassembled WGS sequence"/>
</dbReference>
<feature type="transmembrane region" description="Helical" evidence="5">
    <location>
        <begin position="95"/>
        <end position="113"/>
    </location>
</feature>
<dbReference type="EMBL" id="PCWK01000041">
    <property type="protein sequence ID" value="PIR02361.1"/>
    <property type="molecule type" value="Genomic_DNA"/>
</dbReference>
<sequence>MFPLYDESHIRGKTPWATIFLIILNVALFFISLINLDSFIAVYGFSPKGFFIQEKYFSVFSSMFFHGGFLHLLGNMWFLWVFGDNLEKKLGKIKFLSFYLLCGLGSALLYSFTAADKTIPVIGASGAISGVLGGYLILFPKNKVRALVPLIFIWTVISVPAVIYILIWFLYQILYLGSDPFVAYWGHIGGFLTGILLIKLSGKR</sequence>
<feature type="transmembrane region" description="Helical" evidence="5">
    <location>
        <begin position="182"/>
        <end position="200"/>
    </location>
</feature>